<feature type="non-terminal residue" evidence="1">
    <location>
        <position position="1"/>
    </location>
</feature>
<reference evidence="1" key="1">
    <citation type="submission" date="2018-05" db="EMBL/GenBank/DDBJ databases">
        <authorList>
            <person name="Lanie J.A."/>
            <person name="Ng W.-L."/>
            <person name="Kazmierczak K.M."/>
            <person name="Andrzejewski T.M."/>
            <person name="Davidsen T.M."/>
            <person name="Wayne K.J."/>
            <person name="Tettelin H."/>
            <person name="Glass J.I."/>
            <person name="Rusch D."/>
            <person name="Podicherti R."/>
            <person name="Tsui H.-C.T."/>
            <person name="Winkler M.E."/>
        </authorList>
    </citation>
    <scope>NUCLEOTIDE SEQUENCE</scope>
</reference>
<sequence length="21" mass="2267">ISSGGISNILNPYYLIITKLS</sequence>
<dbReference type="AlphaFoldDB" id="A0A382R7R4"/>
<organism evidence="1">
    <name type="scientific">marine metagenome</name>
    <dbReference type="NCBI Taxonomy" id="408172"/>
    <lineage>
        <taxon>unclassified sequences</taxon>
        <taxon>metagenomes</taxon>
        <taxon>ecological metagenomes</taxon>
    </lineage>
</organism>
<evidence type="ECO:0000313" key="1">
    <source>
        <dbReference type="EMBL" id="SVC93726.1"/>
    </source>
</evidence>
<dbReference type="EMBL" id="UINC01119704">
    <property type="protein sequence ID" value="SVC93726.1"/>
    <property type="molecule type" value="Genomic_DNA"/>
</dbReference>
<protein>
    <submittedName>
        <fullName evidence="1">Uncharacterized protein</fullName>
    </submittedName>
</protein>
<name>A0A382R7R4_9ZZZZ</name>
<proteinExistence type="predicted"/>
<gene>
    <name evidence="1" type="ORF">METZ01_LOCUS346580</name>
</gene>
<accession>A0A382R7R4</accession>